<evidence type="ECO:0000313" key="1">
    <source>
        <dbReference type="EMBL" id="CAE7472942.1"/>
    </source>
</evidence>
<dbReference type="Proteomes" id="UP000604046">
    <property type="component" value="Unassembled WGS sequence"/>
</dbReference>
<dbReference type="AlphaFoldDB" id="A0A812SCA9"/>
<dbReference type="InterPro" id="IPR051208">
    <property type="entry name" value="Class-I_Fumarase/Tartrate_DH"/>
</dbReference>
<dbReference type="EMBL" id="CAJNDS010002435">
    <property type="protein sequence ID" value="CAE7472942.1"/>
    <property type="molecule type" value="Genomic_DNA"/>
</dbReference>
<dbReference type="PANTHER" id="PTHR30389:SF0">
    <property type="entry name" value="FUMARATE HYDRATASE CLASS I, AEROBIC"/>
    <property type="match status" value="1"/>
</dbReference>
<evidence type="ECO:0000313" key="2">
    <source>
        <dbReference type="Proteomes" id="UP000604046"/>
    </source>
</evidence>
<name>A0A812SCA9_9DINO</name>
<protein>
    <submittedName>
        <fullName evidence="1">FumA protein</fullName>
    </submittedName>
</protein>
<dbReference type="PANTHER" id="PTHR30389">
    <property type="entry name" value="FUMARATE HYDRATASE-RELATED"/>
    <property type="match status" value="1"/>
</dbReference>
<organism evidence="1 2">
    <name type="scientific">Symbiodinium natans</name>
    <dbReference type="NCBI Taxonomy" id="878477"/>
    <lineage>
        <taxon>Eukaryota</taxon>
        <taxon>Sar</taxon>
        <taxon>Alveolata</taxon>
        <taxon>Dinophyceae</taxon>
        <taxon>Suessiales</taxon>
        <taxon>Symbiodiniaceae</taxon>
        <taxon>Symbiodinium</taxon>
    </lineage>
</organism>
<accession>A0A812SCA9</accession>
<proteinExistence type="predicted"/>
<keyword evidence="2" id="KW-1185">Reference proteome</keyword>
<gene>
    <name evidence="1" type="primary">fumA</name>
    <name evidence="1" type="ORF">SNAT2548_LOCUS26567</name>
</gene>
<dbReference type="OrthoDB" id="411469at2759"/>
<comment type="caution">
    <text evidence="1">The sequence shown here is derived from an EMBL/GenBank/DDBJ whole genome shotgun (WGS) entry which is preliminary data.</text>
</comment>
<reference evidence="1" key="1">
    <citation type="submission" date="2021-02" db="EMBL/GenBank/DDBJ databases">
        <authorList>
            <person name="Dougan E. K."/>
            <person name="Rhodes N."/>
            <person name="Thang M."/>
            <person name="Chan C."/>
        </authorList>
    </citation>
    <scope>NUCLEOTIDE SEQUENCE</scope>
</reference>
<sequence>MVTILHGRRLASRLLAHRPRIAPQVRTAVAAPFQYEELFDLHANEVPTQYRKLSSDGVSTCTLPSGEKLLKVESEVLESLSHQAIVDIQHLFRPAHLEMLSNILKDPEASSNDRFVALELLKNACAAWL</sequence>